<dbReference type="RefSeq" id="WP_170882059.1">
    <property type="nucleotide sequence ID" value="NZ_JABEYA020000001.1"/>
</dbReference>
<keyword evidence="2" id="KW-1185">Reference proteome</keyword>
<reference evidence="2" key="1">
    <citation type="journal article" date="2019" name="Int. J. Syst. Evol. Microbiol.">
        <title>The Global Catalogue of Microorganisms (GCM) 10K type strain sequencing project: providing services to taxonomists for standard genome sequencing and annotation.</title>
        <authorList>
            <consortium name="The Broad Institute Genomics Platform"/>
            <consortium name="The Broad Institute Genome Sequencing Center for Infectious Disease"/>
            <person name="Wu L."/>
            <person name="Ma J."/>
        </authorList>
    </citation>
    <scope>NUCLEOTIDE SEQUENCE [LARGE SCALE GENOMIC DNA]</scope>
    <source>
        <strain evidence="2">CECT 7398</strain>
    </source>
</reference>
<evidence type="ECO:0000313" key="2">
    <source>
        <dbReference type="Proteomes" id="UP001238540"/>
    </source>
</evidence>
<accession>A0ABT8BWE7</accession>
<dbReference type="EMBL" id="JAUFQC010000001">
    <property type="protein sequence ID" value="MDN3610403.1"/>
    <property type="molecule type" value="Genomic_DNA"/>
</dbReference>
<gene>
    <name evidence="1" type="ORF">QWZ16_11875</name>
</gene>
<dbReference type="Proteomes" id="UP001238540">
    <property type="component" value="Unassembled WGS sequence"/>
</dbReference>
<proteinExistence type="predicted"/>
<comment type="caution">
    <text evidence="1">The sequence shown here is derived from an EMBL/GenBank/DDBJ whole genome shotgun (WGS) entry which is preliminary data.</text>
</comment>
<organism evidence="1 2">
    <name type="scientific">Vibrio ostreicida</name>
    <dbReference type="NCBI Taxonomy" id="526588"/>
    <lineage>
        <taxon>Bacteria</taxon>
        <taxon>Pseudomonadati</taxon>
        <taxon>Pseudomonadota</taxon>
        <taxon>Gammaproteobacteria</taxon>
        <taxon>Vibrionales</taxon>
        <taxon>Vibrionaceae</taxon>
        <taxon>Vibrio</taxon>
    </lineage>
</organism>
<evidence type="ECO:0000313" key="1">
    <source>
        <dbReference type="EMBL" id="MDN3610403.1"/>
    </source>
</evidence>
<name>A0ABT8BWE7_9VIBR</name>
<sequence length="714" mass="78696">MARKTAIVLTAEYPTEVGLSYLIAGLFHQSQSTVLVVPVIGEQIQVLLQKHLNFIGTDFTQMTVASFLDSDLAPKWLKERAEQLDGVTQDAQLLQAYEMAFEQKPNAGTVSADRQVCVGVGQDGLRSALKYALLTHRAVFHVPDYDDLNDDWFCQMSSASSLLMFPNDTFSIEHLHRMMAAKAQGAPECLIGYAYPFGKEQRELMRLKMVVAMSCEPPTNRAVHTLLPLSARKPSVEVGQYRLSTGYGDANTSEWLQQPSQALITMPHSNGVNMSLGQTVLCAKKHREVDSAASAVHPCFKSALCNREKPGVVPLSPVELPASLVMSYTCWGAVLSGGVYDTRYTLAAQFALSPYTSVLITTYTTIKLDPQAPVHFLQAYESGERVGEIVATFNRNHYASYKDVLSALMVFGDPEYVKAGSANKKDLDRAVDLVKEVLQVDQDKDRPYTAHSFSTAYLDYSRAVSQLSRGIAVREISTSSVALQQATETYWGAAKCLAARSISSQKKNASDVKAIEHYTGKMLDNFHSAWCEFYLAMLHHLGGYLRLQTDKVYVPADLRSKTSTCPYCEGTLSVNPMHLANESSQARVLHECPNCATVLDAVGHFSSAQVNGESHCSIQSPYELSLALEFEQAKSDKTSLTCLAVIEPFIKGGKGELAMSKMHTTLDKHSHNYHVGLPHISLPAHYVCGLHTLNVLVLLEDEVALIRRTIYLTE</sequence>
<protein>
    <submittedName>
        <fullName evidence="1">Uncharacterized protein</fullName>
    </submittedName>
</protein>